<dbReference type="STRING" id="1890683.A0A427YGK5"/>
<evidence type="ECO:0000313" key="3">
    <source>
        <dbReference type="EMBL" id="RSH90210.1"/>
    </source>
</evidence>
<accession>A0A427YGK5</accession>
<proteinExistence type="predicted"/>
<organism evidence="3 4">
    <name type="scientific">Saitozyma podzolica</name>
    <dbReference type="NCBI Taxonomy" id="1890683"/>
    <lineage>
        <taxon>Eukaryota</taxon>
        <taxon>Fungi</taxon>
        <taxon>Dikarya</taxon>
        <taxon>Basidiomycota</taxon>
        <taxon>Agaricomycotina</taxon>
        <taxon>Tremellomycetes</taxon>
        <taxon>Tremellales</taxon>
        <taxon>Trimorphomycetaceae</taxon>
        <taxon>Saitozyma</taxon>
    </lineage>
</organism>
<name>A0A427YGK5_9TREE</name>
<protein>
    <recommendedName>
        <fullName evidence="5">NADH-ubiquinone oxidoreductase 9.5 kDa subunit</fullName>
    </recommendedName>
</protein>
<evidence type="ECO:0008006" key="5">
    <source>
        <dbReference type="Google" id="ProtNLM"/>
    </source>
</evidence>
<dbReference type="EMBL" id="RSCD01000011">
    <property type="protein sequence ID" value="RSH90210.1"/>
    <property type="molecule type" value="Genomic_DNA"/>
</dbReference>
<reference evidence="3 4" key="1">
    <citation type="submission" date="2018-11" db="EMBL/GenBank/DDBJ databases">
        <title>Genome sequence of Saitozyma podzolica DSM 27192.</title>
        <authorList>
            <person name="Aliyu H."/>
            <person name="Gorte O."/>
            <person name="Ochsenreither K."/>
        </authorList>
    </citation>
    <scope>NUCLEOTIDE SEQUENCE [LARGE SCALE GENOMIC DNA]</scope>
    <source>
        <strain evidence="3 4">DSM 27192</strain>
    </source>
</reference>
<evidence type="ECO:0000256" key="1">
    <source>
        <dbReference type="SAM" id="MobiDB-lite"/>
    </source>
</evidence>
<sequence>MSGVYRYLQRQAHESPVIFYSLAIGFLGPVMVVTVPPIRKRMGWKPADRIPTTFPLPNRPRQPVAGYEDP</sequence>
<dbReference type="InterPro" id="IPR039961">
    <property type="entry name" value="Nuo9.5"/>
</dbReference>
<keyword evidence="4" id="KW-1185">Reference proteome</keyword>
<evidence type="ECO:0000313" key="4">
    <source>
        <dbReference type="Proteomes" id="UP000279259"/>
    </source>
</evidence>
<evidence type="ECO:0000256" key="2">
    <source>
        <dbReference type="SAM" id="Phobius"/>
    </source>
</evidence>
<feature type="region of interest" description="Disordered" evidence="1">
    <location>
        <begin position="51"/>
        <end position="70"/>
    </location>
</feature>
<keyword evidence="2" id="KW-0472">Membrane</keyword>
<keyword evidence="2" id="KW-1133">Transmembrane helix</keyword>
<dbReference type="PANTHER" id="PTHR38488">
    <property type="entry name" value="OXIDOREDUCTASE 9.5 KDA SUBUNIT, PUTATIVE (AFU_ORTHOLOGUE AFUA_5G08980)-RELATED"/>
    <property type="match status" value="1"/>
</dbReference>
<dbReference type="OrthoDB" id="2093409at2759"/>
<keyword evidence="2" id="KW-0812">Transmembrane</keyword>
<dbReference type="AlphaFoldDB" id="A0A427YGK5"/>
<comment type="caution">
    <text evidence="3">The sequence shown here is derived from an EMBL/GenBank/DDBJ whole genome shotgun (WGS) entry which is preliminary data.</text>
</comment>
<dbReference type="CDD" id="cd22903">
    <property type="entry name" value="NI9M"/>
    <property type="match status" value="1"/>
</dbReference>
<dbReference type="Proteomes" id="UP000279259">
    <property type="component" value="Unassembled WGS sequence"/>
</dbReference>
<feature type="transmembrane region" description="Helical" evidence="2">
    <location>
        <begin position="17"/>
        <end position="35"/>
    </location>
</feature>
<dbReference type="PANTHER" id="PTHR38488:SF1">
    <property type="entry name" value="OXIDOREDUCTASE 9.5 KDA SUBUNIT, PUTATIVE (AFU_ORTHOLOGUE AFUA_5G08980)-RELATED"/>
    <property type="match status" value="1"/>
</dbReference>
<gene>
    <name evidence="3" type="ORF">EHS25_001544</name>
</gene>